<dbReference type="RefSeq" id="WP_024487987.1">
    <property type="nucleotide sequence ID" value="NZ_JANFQL010000015.1"/>
</dbReference>
<dbReference type="PROSITE" id="PS51257">
    <property type="entry name" value="PROKAR_LIPOPROTEIN"/>
    <property type="match status" value="1"/>
</dbReference>
<reference evidence="1 2" key="1">
    <citation type="submission" date="2017-07" db="EMBL/GenBank/DDBJ databases">
        <title>Draft sequence of Rhodococcus enclensis 23b-28.</title>
        <authorList>
            <person name="Besaury L."/>
            <person name="Sancelme M."/>
            <person name="Amato P."/>
            <person name="Lallement A."/>
            <person name="Delort A.-M."/>
        </authorList>
    </citation>
    <scope>NUCLEOTIDE SEQUENCE [LARGE SCALE GENOMIC DNA]</scope>
    <source>
        <strain evidence="1 2">23b-28</strain>
    </source>
</reference>
<dbReference type="EMBL" id="NOVD01000052">
    <property type="protein sequence ID" value="PCK23334.1"/>
    <property type="molecule type" value="Genomic_DNA"/>
</dbReference>
<sequence>MAFIRGIRATAVLALLIWVGACSWFSDDGSNCCLPHGAIGARYISIGGEDGSLGRCVNGDEERNGGQIQQFADGVIYWTESTGAWEVYGQIGEKYAAVGGPTSGVGWPISGELSTPDNSARFNRFEHGNIYFSEAGTHPVYGAIFDAWGRQGFESGRFGLPTSDEFEVPDGRQTNFQGGWIRWVSGTGQILTS</sequence>
<evidence type="ECO:0000313" key="1">
    <source>
        <dbReference type="EMBL" id="PCK23334.1"/>
    </source>
</evidence>
<protein>
    <submittedName>
        <fullName evidence="1">Trehalose corynomycolyl transferase</fullName>
    </submittedName>
</protein>
<gene>
    <name evidence="1" type="ORF">CHR55_30255</name>
</gene>
<evidence type="ECO:0000313" key="2">
    <source>
        <dbReference type="Proteomes" id="UP000230886"/>
    </source>
</evidence>
<comment type="caution">
    <text evidence="1">The sequence shown here is derived from an EMBL/GenBank/DDBJ whole genome shotgun (WGS) entry which is preliminary data.</text>
</comment>
<keyword evidence="1" id="KW-0808">Transferase</keyword>
<name>A0A2A5J169_RHOSG</name>
<dbReference type="InterPro" id="IPR013207">
    <property type="entry name" value="LGFP"/>
</dbReference>
<accession>A0A2A5J169</accession>
<dbReference type="Proteomes" id="UP000230886">
    <property type="component" value="Unassembled WGS sequence"/>
</dbReference>
<organism evidence="1 2">
    <name type="scientific">Rhodococcus qingshengii</name>
    <dbReference type="NCBI Taxonomy" id="334542"/>
    <lineage>
        <taxon>Bacteria</taxon>
        <taxon>Bacillati</taxon>
        <taxon>Actinomycetota</taxon>
        <taxon>Actinomycetes</taxon>
        <taxon>Mycobacteriales</taxon>
        <taxon>Nocardiaceae</taxon>
        <taxon>Rhodococcus</taxon>
        <taxon>Rhodococcus erythropolis group</taxon>
    </lineage>
</organism>
<proteinExistence type="predicted"/>
<dbReference type="GO" id="GO:0016740">
    <property type="term" value="F:transferase activity"/>
    <property type="evidence" value="ECO:0007669"/>
    <property type="project" value="UniProtKB-KW"/>
</dbReference>
<dbReference type="Pfam" id="PF08310">
    <property type="entry name" value="LGFP"/>
    <property type="match status" value="3"/>
</dbReference>
<dbReference type="AlphaFoldDB" id="A0A2A5J169"/>